<organism evidence="3 4">
    <name type="scientific">Acinetobacter indicus</name>
    <dbReference type="NCBI Taxonomy" id="756892"/>
    <lineage>
        <taxon>Bacteria</taxon>
        <taxon>Pseudomonadati</taxon>
        <taxon>Pseudomonadota</taxon>
        <taxon>Gammaproteobacteria</taxon>
        <taxon>Moraxellales</taxon>
        <taxon>Moraxellaceae</taxon>
        <taxon>Acinetobacter</taxon>
    </lineage>
</organism>
<geneLocation type="plasmid" evidence="4">
    <name>pb18-3</name>
</geneLocation>
<keyword evidence="2" id="KW-0812">Transmembrane</keyword>
<evidence type="ECO:0000256" key="2">
    <source>
        <dbReference type="SAM" id="Phobius"/>
    </source>
</evidence>
<feature type="transmembrane region" description="Helical" evidence="2">
    <location>
        <begin position="37"/>
        <end position="58"/>
    </location>
</feature>
<evidence type="ECO:0000313" key="4">
    <source>
        <dbReference type="Proteomes" id="UP000503440"/>
    </source>
</evidence>
<gene>
    <name evidence="3" type="ORF">FSC09_17265</name>
</gene>
<protein>
    <submittedName>
        <fullName evidence="3">Uncharacterized protein</fullName>
    </submittedName>
</protein>
<proteinExistence type="predicted"/>
<dbReference type="Proteomes" id="UP000503440">
    <property type="component" value="Plasmid pB18-3"/>
</dbReference>
<dbReference type="AlphaFoldDB" id="A0A6C0Y7F7"/>
<keyword evidence="3" id="KW-0614">Plasmid</keyword>
<keyword evidence="2" id="KW-0472">Membrane</keyword>
<dbReference type="EMBL" id="CP044458">
    <property type="protein sequence ID" value="QIC72108.1"/>
    <property type="molecule type" value="Genomic_DNA"/>
</dbReference>
<accession>A0A6C0Y7F7</accession>
<sequence length="63" mass="7156">MHGNSELKHIEQSENLSEVESQKEFKSATERLKFGRIIVPVGLIPLGLAFYRIFLMVVEPGNQ</sequence>
<reference evidence="3 4" key="1">
    <citation type="submission" date="2019-09" db="EMBL/GenBank/DDBJ databases">
        <title>Non-baumannii Acinetobacter spp. carrying blaNDM-1 isolated in China.</title>
        <authorList>
            <person name="Cui C."/>
            <person name="Chen C."/>
            <person name="Sun J."/>
            <person name="Liu Y."/>
        </authorList>
    </citation>
    <scope>NUCLEOTIDE SEQUENCE [LARGE SCALE GENOMIC DNA]</scope>
    <source>
        <strain evidence="3 4">B18</strain>
        <plasmid evidence="4">pb18-3</plasmid>
    </source>
</reference>
<feature type="compositionally biased region" description="Basic and acidic residues" evidence="1">
    <location>
        <begin position="1"/>
        <end position="12"/>
    </location>
</feature>
<keyword evidence="2" id="KW-1133">Transmembrane helix</keyword>
<evidence type="ECO:0000256" key="1">
    <source>
        <dbReference type="SAM" id="MobiDB-lite"/>
    </source>
</evidence>
<dbReference type="RefSeq" id="WP_163146667.1">
    <property type="nucleotide sequence ID" value="NZ_CP044458.1"/>
</dbReference>
<name>A0A6C0Y7F7_9GAMM</name>
<evidence type="ECO:0000313" key="3">
    <source>
        <dbReference type="EMBL" id="QIC72108.1"/>
    </source>
</evidence>
<feature type="region of interest" description="Disordered" evidence="1">
    <location>
        <begin position="1"/>
        <end position="22"/>
    </location>
</feature>